<evidence type="ECO:0008006" key="4">
    <source>
        <dbReference type="Google" id="ProtNLM"/>
    </source>
</evidence>
<dbReference type="Proteomes" id="UP000005926">
    <property type="component" value="Unassembled WGS sequence"/>
</dbReference>
<dbReference type="STRING" id="638301.HMPREF0444_0975"/>
<proteinExistence type="predicted"/>
<evidence type="ECO:0000256" key="1">
    <source>
        <dbReference type="SAM" id="Phobius"/>
    </source>
</evidence>
<evidence type="ECO:0000313" key="3">
    <source>
        <dbReference type="Proteomes" id="UP000005926"/>
    </source>
</evidence>
<keyword evidence="1" id="KW-0472">Membrane</keyword>
<dbReference type="eggNOG" id="ENOG5033ZMI">
    <property type="taxonomic scope" value="Bacteria"/>
</dbReference>
<evidence type="ECO:0000313" key="2">
    <source>
        <dbReference type="EMBL" id="EEW37342.1"/>
    </source>
</evidence>
<dbReference type="NCBIfam" id="TIGR01218">
    <property type="entry name" value="Gpos_tandem_5TM"/>
    <property type="match status" value="1"/>
</dbReference>
<reference evidence="2 3" key="1">
    <citation type="submission" date="2009-08" db="EMBL/GenBank/DDBJ databases">
        <authorList>
            <person name="Muzny D."/>
            <person name="Qin X."/>
            <person name="Deng J."/>
            <person name="Jiang H."/>
            <person name="Liu Y."/>
            <person name="Qu J."/>
            <person name="Song X.-Z."/>
            <person name="Zhang L."/>
            <person name="Thornton R."/>
            <person name="Coyle M."/>
            <person name="Francisco L."/>
            <person name="Jackson L."/>
            <person name="Javaid M."/>
            <person name="Korchina V."/>
            <person name="Kovar C."/>
            <person name="Mata R."/>
            <person name="Mathew T."/>
            <person name="Ngo R."/>
            <person name="Nguyen L."/>
            <person name="Nguyen N."/>
            <person name="Okwuonu G."/>
            <person name="Ongeri F."/>
            <person name="Pham C."/>
            <person name="Simmons D."/>
            <person name="Wilczek-Boney K."/>
            <person name="Hale W."/>
            <person name="Jakkamsetti A."/>
            <person name="Pham P."/>
            <person name="Ruth R."/>
            <person name="San Lucas F."/>
            <person name="Warren J."/>
            <person name="Zhang J."/>
            <person name="Zhao Z."/>
            <person name="Zhou C."/>
            <person name="Zhu D."/>
            <person name="Lee S."/>
            <person name="Bess C."/>
            <person name="Blankenburg K."/>
            <person name="Forbes L."/>
            <person name="Fu Q."/>
            <person name="Gubbala S."/>
            <person name="Hirani K."/>
            <person name="Jayaseelan J.C."/>
            <person name="Lara F."/>
            <person name="Munidasa M."/>
            <person name="Palculict T."/>
            <person name="Patil S."/>
            <person name="Pu L.-L."/>
            <person name="Saada N."/>
            <person name="Tang L."/>
            <person name="Weissenberger G."/>
            <person name="Zhu Y."/>
            <person name="Hemphill L."/>
            <person name="Shang Y."/>
            <person name="Youmans B."/>
            <person name="Ayvaz T."/>
            <person name="Ross M."/>
            <person name="Santibanez J."/>
            <person name="Aqrawi P."/>
            <person name="Gross S."/>
            <person name="Joshi V."/>
            <person name="Fowler G."/>
            <person name="Nazareth L."/>
            <person name="Reid J."/>
            <person name="Worley K."/>
            <person name="Petrosino J."/>
            <person name="Highlander S."/>
            <person name="Gibbs R."/>
        </authorList>
    </citation>
    <scope>NUCLEOTIDE SEQUENCE [LARGE SCALE GENOMIC DNA]</scope>
    <source>
        <strain evidence="2 3">ATCC 49175</strain>
    </source>
</reference>
<feature type="transmembrane region" description="Helical" evidence="1">
    <location>
        <begin position="178"/>
        <end position="195"/>
    </location>
</feature>
<feature type="transmembrane region" description="Helical" evidence="1">
    <location>
        <begin position="72"/>
        <end position="94"/>
    </location>
</feature>
<keyword evidence="3" id="KW-1185">Reference proteome</keyword>
<dbReference type="EMBL" id="ACKZ01000017">
    <property type="protein sequence ID" value="EEW37342.1"/>
    <property type="molecule type" value="Genomic_DNA"/>
</dbReference>
<feature type="transmembrane region" description="Helical" evidence="1">
    <location>
        <begin position="152"/>
        <end position="172"/>
    </location>
</feature>
<feature type="transmembrane region" description="Helical" evidence="1">
    <location>
        <begin position="106"/>
        <end position="126"/>
    </location>
</feature>
<comment type="caution">
    <text evidence="2">The sequence shown here is derived from an EMBL/GenBank/DDBJ whole genome shotgun (WGS) entry which is preliminary data.</text>
</comment>
<dbReference type="HOGENOM" id="CLU_105427_0_0_9"/>
<name>C8NGD0_9LACT</name>
<accession>C8NGD0</accession>
<protein>
    <recommendedName>
        <fullName evidence="4">Tandem five-TM protein</fullName>
    </recommendedName>
</protein>
<dbReference type="InterPro" id="IPR005915">
    <property type="entry name" value="Tandem_5TM"/>
</dbReference>
<dbReference type="RefSeq" id="WP_005607021.1">
    <property type="nucleotide sequence ID" value="NZ_CP102283.1"/>
</dbReference>
<organism evidence="2 3">
    <name type="scientific">Granulicatella adiacens ATCC 49175</name>
    <dbReference type="NCBI Taxonomy" id="638301"/>
    <lineage>
        <taxon>Bacteria</taxon>
        <taxon>Bacillati</taxon>
        <taxon>Bacillota</taxon>
        <taxon>Bacilli</taxon>
        <taxon>Lactobacillales</taxon>
        <taxon>Carnobacteriaceae</taxon>
        <taxon>Granulicatella</taxon>
    </lineage>
</organism>
<keyword evidence="1" id="KW-0812">Transmembrane</keyword>
<keyword evidence="1" id="KW-1133">Transmembrane helix</keyword>
<dbReference type="AlphaFoldDB" id="C8NGD0"/>
<gene>
    <name evidence="2" type="ORF">HMPREF0444_0975</name>
</gene>
<dbReference type="GeneID" id="78412689"/>
<sequence>MVQLKFSNSNIFSFKLVVGVQGKKYLMDLSSVRPKSVIWGGLPDTVSVTAYELENENVQFELKNKTSNGWKAGVIVAIQPLLYTLYNFLYSLFVSYKIGQQLGIKSLLFAISMLISYLIVITFLNFNKKKVMNRLGQKRSVQTFVFRPTKRIYDGYFIFIISLVCYVVYLSFNNGSEGALLIVNTVLSMLCFAYTNSAIPVAEYYQAGTYELVEIREE</sequence>